<keyword evidence="2" id="KW-1185">Reference proteome</keyword>
<dbReference type="EMBL" id="UYRV01009247">
    <property type="protein sequence ID" value="VDK56360.1"/>
    <property type="molecule type" value="Genomic_DNA"/>
</dbReference>
<evidence type="ECO:0000313" key="2">
    <source>
        <dbReference type="Proteomes" id="UP000271889"/>
    </source>
</evidence>
<reference evidence="1 2" key="1">
    <citation type="submission" date="2018-11" db="EMBL/GenBank/DDBJ databases">
        <authorList>
            <consortium name="Pathogen Informatics"/>
        </authorList>
    </citation>
    <scope>NUCLEOTIDE SEQUENCE [LARGE SCALE GENOMIC DNA]</scope>
</reference>
<evidence type="ECO:0000313" key="1">
    <source>
        <dbReference type="EMBL" id="VDK56360.1"/>
    </source>
</evidence>
<dbReference type="Proteomes" id="UP000271889">
    <property type="component" value="Unassembled WGS sequence"/>
</dbReference>
<proteinExistence type="predicted"/>
<name>A0A3P6RNM9_CYLGO</name>
<protein>
    <submittedName>
        <fullName evidence="1">Uncharacterized protein</fullName>
    </submittedName>
</protein>
<accession>A0A3P6RNM9</accession>
<sequence length="180" mass="21886">MTVTLLVSKINLQKLFFFEIPLTLSRKRCAVHKHDRKKCCRFQKKELQNTDYYTKKHNELFNKNYTQNTLYHTKKKYHYLVNENNSQNPDYYTEEDQHLYTENNSQNTNYYDKRKYDYFVNENNSPVIFTNRIMTIVSTNPCQTPNYYTKENKHFLKENDSQVFRETELAVSVNFKIIPE</sequence>
<organism evidence="1 2">
    <name type="scientific">Cylicostephanus goldi</name>
    <name type="common">Nematode worm</name>
    <dbReference type="NCBI Taxonomy" id="71465"/>
    <lineage>
        <taxon>Eukaryota</taxon>
        <taxon>Metazoa</taxon>
        <taxon>Ecdysozoa</taxon>
        <taxon>Nematoda</taxon>
        <taxon>Chromadorea</taxon>
        <taxon>Rhabditida</taxon>
        <taxon>Rhabditina</taxon>
        <taxon>Rhabditomorpha</taxon>
        <taxon>Strongyloidea</taxon>
        <taxon>Strongylidae</taxon>
        <taxon>Cylicostephanus</taxon>
    </lineage>
</organism>
<gene>
    <name evidence="1" type="ORF">CGOC_LOCUS3622</name>
</gene>
<dbReference type="AlphaFoldDB" id="A0A3P6RNM9"/>